<feature type="transmembrane region" description="Helical" evidence="1">
    <location>
        <begin position="233"/>
        <end position="252"/>
    </location>
</feature>
<evidence type="ECO:0000256" key="1">
    <source>
        <dbReference type="SAM" id="Phobius"/>
    </source>
</evidence>
<name>G4TPN7_SERID</name>
<organism evidence="3 4">
    <name type="scientific">Serendipita indica (strain DSM 11827)</name>
    <name type="common">Root endophyte fungus</name>
    <name type="synonym">Piriformospora indica</name>
    <dbReference type="NCBI Taxonomy" id="1109443"/>
    <lineage>
        <taxon>Eukaryota</taxon>
        <taxon>Fungi</taxon>
        <taxon>Dikarya</taxon>
        <taxon>Basidiomycota</taxon>
        <taxon>Agaricomycotina</taxon>
        <taxon>Agaricomycetes</taxon>
        <taxon>Sebacinales</taxon>
        <taxon>Serendipitaceae</taxon>
        <taxon>Serendipita</taxon>
    </lineage>
</organism>
<reference evidence="3 4" key="1">
    <citation type="journal article" date="2011" name="PLoS Pathog.">
        <title>Endophytic Life Strategies Decoded by Genome and Transcriptome Analyses of the Mutualistic Root Symbiont Piriformospora indica.</title>
        <authorList>
            <person name="Zuccaro A."/>
            <person name="Lahrmann U."/>
            <person name="Guldener U."/>
            <person name="Langen G."/>
            <person name="Pfiffi S."/>
            <person name="Biedenkopf D."/>
            <person name="Wong P."/>
            <person name="Samans B."/>
            <person name="Grimm C."/>
            <person name="Basiewicz M."/>
            <person name="Murat C."/>
            <person name="Martin F."/>
            <person name="Kogel K.H."/>
        </authorList>
    </citation>
    <scope>NUCLEOTIDE SEQUENCE [LARGE SCALE GENOMIC DNA]</scope>
    <source>
        <strain evidence="3 4">DSM 11827</strain>
    </source>
</reference>
<keyword evidence="4" id="KW-1185">Reference proteome</keyword>
<keyword evidence="1" id="KW-0472">Membrane</keyword>
<gene>
    <name evidence="3" type="ORF">PIIN_07237</name>
</gene>
<dbReference type="HOGENOM" id="CLU_570067_0_0_1"/>
<keyword evidence="1" id="KW-1133">Transmembrane helix</keyword>
<sequence>MFASDIALLIGGPILAAILLFEANREHKIHVESRGLFRFPVALLFSTVACLGTALLFAQVNPYVIYSYPNAVFFSLFALGFIVLYAVLAGSARLRPTPHQTTAVLGEMFLLWWIILAIDIERGLLVVRAFFFAPFLYMSSLIGLAAMLLQAIRGHAVLPGDVRLPEDIVPTGEDGNLASKLKMHLNPHKLWRYWNPNLRRVTIVGITLVTQLGFFIVLMVMGNKWIKFQQPRSILLVDATSALFLVLPFATFMHKLHWTIPSTFSLVFIGTFFFSLFIFPFTSRAPAYLEFTQRLSLDNGTNTVTLTGPRGYLEYDIVPHLPSFKASTDLHVCGEAPMGLVGQPESSFCIWHGLPPPKAPEDLLMIQKLPTTSATAIKVLVIYSPNCRGFGLEFTGPQPRWEGISRSEEASGRVIETFKVWVDNDKPVYKAKASCVWDIKLKHVPAFTEAEAFSPRWARVRGDSRALMIAERITEI</sequence>
<feature type="transmembrane region" description="Helical" evidence="1">
    <location>
        <begin position="264"/>
        <end position="282"/>
    </location>
</feature>
<feature type="transmembrane region" description="Helical" evidence="1">
    <location>
        <begin position="71"/>
        <end position="90"/>
    </location>
</feature>
<evidence type="ECO:0000313" key="3">
    <source>
        <dbReference type="EMBL" id="CCA73282.1"/>
    </source>
</evidence>
<dbReference type="Proteomes" id="UP000007148">
    <property type="component" value="Unassembled WGS sequence"/>
</dbReference>
<dbReference type="InterPro" id="IPR053976">
    <property type="entry name" value="PFF1_TM"/>
</dbReference>
<protein>
    <recommendedName>
        <fullName evidence="2">Vacuolar membrane protease transmembrane domain-containing protein</fullName>
    </recommendedName>
</protein>
<evidence type="ECO:0000259" key="2">
    <source>
        <dbReference type="Pfam" id="PF22251"/>
    </source>
</evidence>
<evidence type="ECO:0000313" key="4">
    <source>
        <dbReference type="Proteomes" id="UP000007148"/>
    </source>
</evidence>
<dbReference type="AlphaFoldDB" id="G4TPN7"/>
<dbReference type="eggNOG" id="KOG2194">
    <property type="taxonomic scope" value="Eukaryota"/>
</dbReference>
<feature type="transmembrane region" description="Helical" evidence="1">
    <location>
        <begin position="6"/>
        <end position="24"/>
    </location>
</feature>
<keyword evidence="1" id="KW-0812">Transmembrane</keyword>
<feature type="transmembrane region" description="Helical" evidence="1">
    <location>
        <begin position="201"/>
        <end position="221"/>
    </location>
</feature>
<accession>G4TPN7</accession>
<feature type="transmembrane region" description="Helical" evidence="1">
    <location>
        <begin position="126"/>
        <end position="149"/>
    </location>
</feature>
<feature type="transmembrane region" description="Helical" evidence="1">
    <location>
        <begin position="36"/>
        <end position="59"/>
    </location>
</feature>
<comment type="caution">
    <text evidence="3">The sequence shown here is derived from an EMBL/GenBank/DDBJ whole genome shotgun (WGS) entry which is preliminary data.</text>
</comment>
<dbReference type="InParanoid" id="G4TPN7"/>
<dbReference type="OrthoDB" id="3142327at2759"/>
<dbReference type="EMBL" id="CAFZ01000214">
    <property type="protein sequence ID" value="CCA73282.1"/>
    <property type="molecule type" value="Genomic_DNA"/>
</dbReference>
<feature type="transmembrane region" description="Helical" evidence="1">
    <location>
        <begin position="102"/>
        <end position="120"/>
    </location>
</feature>
<dbReference type="Pfam" id="PF22251">
    <property type="entry name" value="PFF1_TM"/>
    <property type="match status" value="1"/>
</dbReference>
<proteinExistence type="predicted"/>
<feature type="domain" description="Vacuolar membrane protease transmembrane" evidence="2">
    <location>
        <begin position="37"/>
        <end position="145"/>
    </location>
</feature>